<sequence>MIKTRTRSCQDFATHGIGPRSPPGSIITEGIVFRGSRLLLPRAAKLLHGITVSRHQSSNKPIGLVEGDRHRAFKPTRGVKNPRPPPPTYLPLEGN</sequence>
<evidence type="ECO:0000313" key="1">
    <source>
        <dbReference type="EMBL" id="KAI4326617.1"/>
    </source>
</evidence>
<keyword evidence="2" id="KW-1185">Reference proteome</keyword>
<name>A0ACB9MR10_9MYRT</name>
<dbReference type="EMBL" id="CM042888">
    <property type="protein sequence ID" value="KAI4326617.1"/>
    <property type="molecule type" value="Genomic_DNA"/>
</dbReference>
<proteinExistence type="predicted"/>
<reference evidence="2" key="1">
    <citation type="journal article" date="2023" name="Front. Plant Sci.">
        <title>Chromosomal-level genome assembly of Melastoma candidum provides insights into trichome evolution.</title>
        <authorList>
            <person name="Zhong Y."/>
            <person name="Wu W."/>
            <person name="Sun C."/>
            <person name="Zou P."/>
            <person name="Liu Y."/>
            <person name="Dai S."/>
            <person name="Zhou R."/>
        </authorList>
    </citation>
    <scope>NUCLEOTIDE SEQUENCE [LARGE SCALE GENOMIC DNA]</scope>
</reference>
<comment type="caution">
    <text evidence="1">The sequence shown here is derived from an EMBL/GenBank/DDBJ whole genome shotgun (WGS) entry which is preliminary data.</text>
</comment>
<accession>A0ACB9MR10</accession>
<dbReference type="Proteomes" id="UP001057402">
    <property type="component" value="Chromosome 9"/>
</dbReference>
<organism evidence="1 2">
    <name type="scientific">Melastoma candidum</name>
    <dbReference type="NCBI Taxonomy" id="119954"/>
    <lineage>
        <taxon>Eukaryota</taxon>
        <taxon>Viridiplantae</taxon>
        <taxon>Streptophyta</taxon>
        <taxon>Embryophyta</taxon>
        <taxon>Tracheophyta</taxon>
        <taxon>Spermatophyta</taxon>
        <taxon>Magnoliopsida</taxon>
        <taxon>eudicotyledons</taxon>
        <taxon>Gunneridae</taxon>
        <taxon>Pentapetalae</taxon>
        <taxon>rosids</taxon>
        <taxon>malvids</taxon>
        <taxon>Myrtales</taxon>
        <taxon>Melastomataceae</taxon>
        <taxon>Melastomatoideae</taxon>
        <taxon>Melastomateae</taxon>
        <taxon>Melastoma</taxon>
    </lineage>
</organism>
<gene>
    <name evidence="1" type="ORF">MLD38_031910</name>
</gene>
<evidence type="ECO:0000313" key="2">
    <source>
        <dbReference type="Proteomes" id="UP001057402"/>
    </source>
</evidence>
<protein>
    <submittedName>
        <fullName evidence="1">Uncharacterized protein</fullName>
    </submittedName>
</protein>